<evidence type="ECO:0000313" key="2">
    <source>
        <dbReference type="Proteomes" id="UP001230649"/>
    </source>
</evidence>
<gene>
    <name evidence="1" type="ORF">QFC20_006295</name>
</gene>
<sequence length="174" mass="19720">MNNSSDILQPGDANDHIKETLRCILVKQGETVLQLLEGPLELRVEQIAEIKAFVKNANALSSGLKRKALTSSISGQEYSLAVEDIMKEELAVNCDQIYARFLPFWKDLSRSRKEKASGEPDVHWDNLLREVVALPRWHNAVVEIVNEQRVAVAQIALQAQYRMFFLLLCSDELN</sequence>
<dbReference type="EMBL" id="JASBWS010000107">
    <property type="protein sequence ID" value="KAJ9097053.1"/>
    <property type="molecule type" value="Genomic_DNA"/>
</dbReference>
<dbReference type="Proteomes" id="UP001230649">
    <property type="component" value="Unassembled WGS sequence"/>
</dbReference>
<comment type="caution">
    <text evidence="1">The sequence shown here is derived from an EMBL/GenBank/DDBJ whole genome shotgun (WGS) entry which is preliminary data.</text>
</comment>
<keyword evidence="2" id="KW-1185">Reference proteome</keyword>
<proteinExistence type="predicted"/>
<organism evidence="1 2">
    <name type="scientific">Naganishia adeliensis</name>
    <dbReference type="NCBI Taxonomy" id="92952"/>
    <lineage>
        <taxon>Eukaryota</taxon>
        <taxon>Fungi</taxon>
        <taxon>Dikarya</taxon>
        <taxon>Basidiomycota</taxon>
        <taxon>Agaricomycotina</taxon>
        <taxon>Tremellomycetes</taxon>
        <taxon>Filobasidiales</taxon>
        <taxon>Filobasidiaceae</taxon>
        <taxon>Naganishia</taxon>
    </lineage>
</organism>
<accession>A0ACC2VDA5</accession>
<evidence type="ECO:0000313" key="1">
    <source>
        <dbReference type="EMBL" id="KAJ9097053.1"/>
    </source>
</evidence>
<protein>
    <submittedName>
        <fullName evidence="1">Uncharacterized protein</fullName>
    </submittedName>
</protein>
<reference evidence="1" key="1">
    <citation type="submission" date="2023-04" db="EMBL/GenBank/DDBJ databases">
        <title>Draft Genome sequencing of Naganishia species isolated from polar environments using Oxford Nanopore Technology.</title>
        <authorList>
            <person name="Leo P."/>
            <person name="Venkateswaran K."/>
        </authorList>
    </citation>
    <scope>NUCLEOTIDE SEQUENCE</scope>
    <source>
        <strain evidence="1">MNA-CCFEE 5262</strain>
    </source>
</reference>
<name>A0ACC2VDA5_9TREE</name>